<dbReference type="PANTHER" id="PTHR11818:SF129">
    <property type="entry name" value="CRYSTALLIN, GAMMA M6-RELATED"/>
    <property type="match status" value="1"/>
</dbReference>
<keyword evidence="4" id="KW-0677">Repeat</keyword>
<feature type="domain" description="Beta/gamma crystallin 'Greek key'" evidence="5">
    <location>
        <begin position="100"/>
        <end position="142"/>
    </location>
</feature>
<keyword evidence="7" id="KW-1185">Reference proteome</keyword>
<dbReference type="PROSITE" id="PS50915">
    <property type="entry name" value="CRYSTALLIN_BETA_GAMMA"/>
    <property type="match status" value="4"/>
</dbReference>
<dbReference type="Gene3D" id="2.60.20.10">
    <property type="entry name" value="Crystallins"/>
    <property type="match status" value="2"/>
</dbReference>
<reference evidence="6" key="2">
    <citation type="submission" date="2025-08" db="UniProtKB">
        <authorList>
            <consortium name="Ensembl"/>
        </authorList>
    </citation>
    <scope>IDENTIFICATION</scope>
</reference>
<evidence type="ECO:0000256" key="1">
    <source>
        <dbReference type="ARBA" id="ARBA00003689"/>
    </source>
</evidence>
<evidence type="ECO:0000313" key="7">
    <source>
        <dbReference type="Proteomes" id="UP000694395"/>
    </source>
</evidence>
<comment type="function">
    <text evidence="1">Crystallins are the dominant structural components of the vertebrate eye lens.</text>
</comment>
<sequence>MTMGKVSQAPTCIHTTGFIVELEKNIKHFVFCPPYNDQNIHQFSRCKIHFFYAFKCLHSPLQIIFYEDRNFQGRHHECMSDCADLHSYFNRCNSIKVESGMFMVYERPNYTGHQYFLRRGEYNDNQRMIGINDCIRSCRMIPMHRGSYRMRLYDRPDMSGQMQELNDDCPNVQDRFRMSDINSCNVMDGHWLMYDQPNYKGRQYYLKPGEYRRPSDWGGLSPRIGSLRRISDSNN</sequence>
<dbReference type="InterPro" id="IPR001064">
    <property type="entry name" value="Beta/gamma_crystallin"/>
</dbReference>
<proteinExistence type="inferred from homology"/>
<evidence type="ECO:0000256" key="2">
    <source>
        <dbReference type="ARBA" id="ARBA00009646"/>
    </source>
</evidence>
<organism evidence="6 7">
    <name type="scientific">Oncorhynchus mykiss</name>
    <name type="common">Rainbow trout</name>
    <name type="synonym">Salmo gairdneri</name>
    <dbReference type="NCBI Taxonomy" id="8022"/>
    <lineage>
        <taxon>Eukaryota</taxon>
        <taxon>Metazoa</taxon>
        <taxon>Chordata</taxon>
        <taxon>Craniata</taxon>
        <taxon>Vertebrata</taxon>
        <taxon>Euteleostomi</taxon>
        <taxon>Actinopterygii</taxon>
        <taxon>Neopterygii</taxon>
        <taxon>Teleostei</taxon>
        <taxon>Protacanthopterygii</taxon>
        <taxon>Salmoniformes</taxon>
        <taxon>Salmonidae</taxon>
        <taxon>Salmoninae</taxon>
        <taxon>Oncorhynchus</taxon>
    </lineage>
</organism>
<accession>A0A8C7R2Q9</accession>
<evidence type="ECO:0000313" key="6">
    <source>
        <dbReference type="Ensembl" id="ENSOMYP00000047309.1"/>
    </source>
</evidence>
<dbReference type="InterPro" id="IPR050252">
    <property type="entry name" value="Beta/Gamma-Crystallin"/>
</dbReference>
<dbReference type="Proteomes" id="UP000694395">
    <property type="component" value="Chromosome 18"/>
</dbReference>
<dbReference type="GO" id="GO:0005212">
    <property type="term" value="F:structural constituent of eye lens"/>
    <property type="evidence" value="ECO:0007669"/>
    <property type="project" value="UniProtKB-KW"/>
</dbReference>
<keyword evidence="3" id="KW-0273">Eye lens protein</keyword>
<dbReference type="SUPFAM" id="SSF49695">
    <property type="entry name" value="gamma-Crystallin-like"/>
    <property type="match status" value="1"/>
</dbReference>
<dbReference type="PANTHER" id="PTHR11818">
    <property type="entry name" value="BETA/GAMMA CRYSTALLIN"/>
    <property type="match status" value="1"/>
</dbReference>
<dbReference type="PRINTS" id="PR01367">
    <property type="entry name" value="BGCRYSTALLIN"/>
</dbReference>
<reference evidence="6" key="3">
    <citation type="submission" date="2025-09" db="UniProtKB">
        <authorList>
            <consortium name="Ensembl"/>
        </authorList>
    </citation>
    <scope>IDENTIFICATION</scope>
</reference>
<reference evidence="6" key="1">
    <citation type="submission" date="2020-07" db="EMBL/GenBank/DDBJ databases">
        <title>A long reads based de novo assembly of the rainbow trout Arlee double haploid line genome.</title>
        <authorList>
            <person name="Gao G."/>
            <person name="Palti Y."/>
        </authorList>
    </citation>
    <scope>NUCLEOTIDE SEQUENCE [LARGE SCALE GENOMIC DNA]</scope>
</reference>
<evidence type="ECO:0000256" key="4">
    <source>
        <dbReference type="ARBA" id="ARBA00022737"/>
    </source>
</evidence>
<name>A0A8C7R2Q9_ONCMY</name>
<evidence type="ECO:0000259" key="5">
    <source>
        <dbReference type="PROSITE" id="PS50915"/>
    </source>
</evidence>
<protein>
    <recommendedName>
        <fullName evidence="5">Beta/gamma crystallin 'Greek key' domain-containing protein</fullName>
    </recommendedName>
</protein>
<dbReference type="GO" id="GO:0007601">
    <property type="term" value="P:visual perception"/>
    <property type="evidence" value="ECO:0007669"/>
    <property type="project" value="TreeGrafter"/>
</dbReference>
<feature type="domain" description="Beta/gamma crystallin 'Greek key'" evidence="5">
    <location>
        <begin position="61"/>
        <end position="99"/>
    </location>
</feature>
<dbReference type="FunFam" id="2.60.20.10:FF:000003">
    <property type="entry name" value="Crystallin gamma S"/>
    <property type="match status" value="1"/>
</dbReference>
<dbReference type="GO" id="GO:0002088">
    <property type="term" value="P:lens development in camera-type eye"/>
    <property type="evidence" value="ECO:0007669"/>
    <property type="project" value="TreeGrafter"/>
</dbReference>
<dbReference type="SMART" id="SM00247">
    <property type="entry name" value="XTALbg"/>
    <property type="match status" value="2"/>
</dbReference>
<evidence type="ECO:0000256" key="3">
    <source>
        <dbReference type="ARBA" id="ARBA00022613"/>
    </source>
</evidence>
<dbReference type="Ensembl" id="ENSOMYT00000051481.2">
    <property type="protein sequence ID" value="ENSOMYP00000047309.1"/>
    <property type="gene ID" value="ENSOMYG00000021588.2"/>
</dbReference>
<dbReference type="InterPro" id="IPR011024">
    <property type="entry name" value="G_crystallin-like"/>
</dbReference>
<feature type="domain" description="Beta/gamma crystallin 'Greek key'" evidence="5">
    <location>
        <begin position="148"/>
        <end position="188"/>
    </location>
</feature>
<comment type="similarity">
    <text evidence="2">Belongs to the beta/gamma-crystallin family.</text>
</comment>
<dbReference type="FunFam" id="2.60.20.10:FF:000001">
    <property type="entry name" value="Crystallin gamma S"/>
    <property type="match status" value="1"/>
</dbReference>
<dbReference type="Pfam" id="PF00030">
    <property type="entry name" value="Crystall"/>
    <property type="match status" value="2"/>
</dbReference>
<dbReference type="GeneTree" id="ENSGT00940000164501"/>
<dbReference type="AlphaFoldDB" id="A0A8C7R2Q9"/>
<feature type="domain" description="Beta/gamma crystallin 'Greek key'" evidence="5">
    <location>
        <begin position="189"/>
        <end position="231"/>
    </location>
</feature>